<organism evidence="3 4">
    <name type="scientific">Laccaria amethystina LaAM-08-1</name>
    <dbReference type="NCBI Taxonomy" id="1095629"/>
    <lineage>
        <taxon>Eukaryota</taxon>
        <taxon>Fungi</taxon>
        <taxon>Dikarya</taxon>
        <taxon>Basidiomycota</taxon>
        <taxon>Agaricomycotina</taxon>
        <taxon>Agaricomycetes</taxon>
        <taxon>Agaricomycetidae</taxon>
        <taxon>Agaricales</taxon>
        <taxon>Agaricineae</taxon>
        <taxon>Hydnangiaceae</taxon>
        <taxon>Laccaria</taxon>
    </lineage>
</organism>
<evidence type="ECO:0000313" key="4">
    <source>
        <dbReference type="Proteomes" id="UP000054477"/>
    </source>
</evidence>
<dbReference type="InterPro" id="IPR036047">
    <property type="entry name" value="F-box-like_dom_sf"/>
</dbReference>
<dbReference type="AlphaFoldDB" id="A0A0C9X1E3"/>
<dbReference type="SUPFAM" id="SSF81383">
    <property type="entry name" value="F-box domain"/>
    <property type="match status" value="1"/>
</dbReference>
<accession>A0A0C9X1E3</accession>
<evidence type="ECO:0000259" key="2">
    <source>
        <dbReference type="Pfam" id="PF12937"/>
    </source>
</evidence>
<dbReference type="Proteomes" id="UP000054477">
    <property type="component" value="Unassembled WGS sequence"/>
</dbReference>
<dbReference type="Gene3D" id="3.80.10.10">
    <property type="entry name" value="Ribonuclease Inhibitor"/>
    <property type="match status" value="1"/>
</dbReference>
<gene>
    <name evidence="3" type="ORF">K443DRAFT_8812</name>
</gene>
<dbReference type="HOGENOM" id="CLU_028275_0_0_1"/>
<proteinExistence type="predicted"/>
<dbReference type="InterPro" id="IPR032675">
    <property type="entry name" value="LRR_dom_sf"/>
</dbReference>
<reference evidence="4" key="2">
    <citation type="submission" date="2015-01" db="EMBL/GenBank/DDBJ databases">
        <title>Evolutionary Origins and Diversification of the Mycorrhizal Mutualists.</title>
        <authorList>
            <consortium name="DOE Joint Genome Institute"/>
            <consortium name="Mycorrhizal Genomics Consortium"/>
            <person name="Kohler A."/>
            <person name="Kuo A."/>
            <person name="Nagy L.G."/>
            <person name="Floudas D."/>
            <person name="Copeland A."/>
            <person name="Barry K.W."/>
            <person name="Cichocki N."/>
            <person name="Veneault-Fourrey C."/>
            <person name="LaButti K."/>
            <person name="Lindquist E.A."/>
            <person name="Lipzen A."/>
            <person name="Lundell T."/>
            <person name="Morin E."/>
            <person name="Murat C."/>
            <person name="Riley R."/>
            <person name="Ohm R."/>
            <person name="Sun H."/>
            <person name="Tunlid A."/>
            <person name="Henrissat B."/>
            <person name="Grigoriev I.V."/>
            <person name="Hibbett D.S."/>
            <person name="Martin F."/>
        </authorList>
    </citation>
    <scope>NUCLEOTIDE SEQUENCE [LARGE SCALE GENOMIC DNA]</scope>
    <source>
        <strain evidence="4">LaAM-08-1</strain>
    </source>
</reference>
<keyword evidence="4" id="KW-1185">Reference proteome</keyword>
<evidence type="ECO:0000256" key="1">
    <source>
        <dbReference type="SAM" id="MobiDB-lite"/>
    </source>
</evidence>
<reference evidence="3 4" key="1">
    <citation type="submission" date="2014-04" db="EMBL/GenBank/DDBJ databases">
        <authorList>
            <consortium name="DOE Joint Genome Institute"/>
            <person name="Kuo A."/>
            <person name="Kohler A."/>
            <person name="Nagy L.G."/>
            <person name="Floudas D."/>
            <person name="Copeland A."/>
            <person name="Barry K.W."/>
            <person name="Cichocki N."/>
            <person name="Veneault-Fourrey C."/>
            <person name="LaButti K."/>
            <person name="Lindquist E.A."/>
            <person name="Lipzen A."/>
            <person name="Lundell T."/>
            <person name="Morin E."/>
            <person name="Murat C."/>
            <person name="Sun H."/>
            <person name="Tunlid A."/>
            <person name="Henrissat B."/>
            <person name="Grigoriev I.V."/>
            <person name="Hibbett D.S."/>
            <person name="Martin F."/>
            <person name="Nordberg H.P."/>
            <person name="Cantor M.N."/>
            <person name="Hua S.X."/>
        </authorList>
    </citation>
    <scope>NUCLEOTIDE SEQUENCE [LARGE SCALE GENOMIC DNA]</scope>
    <source>
        <strain evidence="3 4">LaAM-08-1</strain>
    </source>
</reference>
<dbReference type="EMBL" id="KN838658">
    <property type="protein sequence ID" value="KIJ98925.1"/>
    <property type="molecule type" value="Genomic_DNA"/>
</dbReference>
<feature type="compositionally biased region" description="Low complexity" evidence="1">
    <location>
        <begin position="262"/>
        <end position="271"/>
    </location>
</feature>
<protein>
    <recommendedName>
        <fullName evidence="2">F-box domain-containing protein</fullName>
    </recommendedName>
</protein>
<dbReference type="InterPro" id="IPR001810">
    <property type="entry name" value="F-box_dom"/>
</dbReference>
<dbReference type="SUPFAM" id="SSF52047">
    <property type="entry name" value="RNI-like"/>
    <property type="match status" value="1"/>
</dbReference>
<dbReference type="OrthoDB" id="5297217at2759"/>
<dbReference type="Pfam" id="PF12937">
    <property type="entry name" value="F-box-like"/>
    <property type="match status" value="1"/>
</dbReference>
<sequence length="482" mass="53604">MPVRIFRAPFQDLPLDILPPILAQLTDRRDWHACTVVSRSFNRAATPFLYRTLDSRIISKTLVHHPSCTLIRRPDLAQYVRHVTETGTIHRGVLPQYPNITADTLKALSLCTNLRSMTWVDDSSTTFAFLFISFLTVLRTLPLRELTIRTHSDLGEQVWAELITLTGLRKISIWCMEGPPRVLQGWSEPLGNTLTHLELGRCAGVPPTILISVLSQLPLLKDLRLKGAPASSIPTIVTVLPNLRSLDTEYLLSGTSHRRLNSPDSPTSPTTRPRRALQNLTVRTSSMDAFGPQKLWPWIQELVGTLPGLETFRLHAFTINGSETSIPRMFLLDLAKVHGGTLTAFIVPNVMLTLKDVECLGSLFSLLGELVCMVASADVASIAEAVSYARNLHTLKLQVQWIPSGASVGRTKFTLQDAINMMLPQRNLDVADEDKETPIKESRLRVIGIGSILYIGKWILDEKDGGTRFVVTAGVAQDKWQT</sequence>
<evidence type="ECO:0000313" key="3">
    <source>
        <dbReference type="EMBL" id="KIJ98925.1"/>
    </source>
</evidence>
<feature type="domain" description="F-box" evidence="2">
    <location>
        <begin position="10"/>
        <end position="54"/>
    </location>
</feature>
<name>A0A0C9X1E3_9AGAR</name>
<dbReference type="STRING" id="1095629.A0A0C9X1E3"/>
<feature type="region of interest" description="Disordered" evidence="1">
    <location>
        <begin position="256"/>
        <end position="275"/>
    </location>
</feature>